<dbReference type="GO" id="GO:0000160">
    <property type="term" value="P:phosphorelay signal transduction system"/>
    <property type="evidence" value="ECO:0007669"/>
    <property type="project" value="InterPro"/>
</dbReference>
<evidence type="ECO:0000256" key="1">
    <source>
        <dbReference type="ARBA" id="ARBA00022553"/>
    </source>
</evidence>
<dbReference type="PANTHER" id="PTHR44591">
    <property type="entry name" value="STRESS RESPONSE REGULATOR PROTEIN 1"/>
    <property type="match status" value="1"/>
</dbReference>
<organism evidence="3">
    <name type="scientific">hydrothermal vent metagenome</name>
    <dbReference type="NCBI Taxonomy" id="652676"/>
    <lineage>
        <taxon>unclassified sequences</taxon>
        <taxon>metagenomes</taxon>
        <taxon>ecological metagenomes</taxon>
    </lineage>
</organism>
<proteinExistence type="predicted"/>
<dbReference type="SUPFAM" id="SSF52172">
    <property type="entry name" value="CheY-like"/>
    <property type="match status" value="1"/>
</dbReference>
<feature type="domain" description="Response regulatory" evidence="2">
    <location>
        <begin position="9"/>
        <end position="127"/>
    </location>
</feature>
<name>A0A3B0Y751_9ZZZZ</name>
<dbReference type="SMART" id="SM00448">
    <property type="entry name" value="REC"/>
    <property type="match status" value="1"/>
</dbReference>
<gene>
    <name evidence="3" type="ORF">MNBD_GAMMA12-3624</name>
</gene>
<evidence type="ECO:0000259" key="2">
    <source>
        <dbReference type="PROSITE" id="PS50110"/>
    </source>
</evidence>
<accession>A0A3B0Y751</accession>
<sequence length="377" mass="41956">MTSNKLNKTVLLVDDDPTVITVNRAKLEKLGYTIVDSANGANALEYLNLHYSEICAIISDVEMPEMDGYKFCTAVRDKWCDDRIPFIFASSSNSLEDMVEGFEAGGDDYVGKPLLPEVFQIKLNSLLEKKELQSGLSEQLKESRDVAFQAMTYTSNLGQILQFLQSSLKVKNFTELGKLAIEVTNSFSLNCVIQFRTADKVFNISNSDKVTSIEVNVMEMTYKKGRMFDFGCRTVINYDDFSLLIKNMPSDPASVGNVKDTVSNLCNAIQVRAKLLLSDDVSAKKDELIKTVNNSMSGIDSSLKHMQHDNLSAAEQMMDALDHAMLTLGLTEEQEDTLRGITNLFVSKSEKIFAKGKEINKELDHIIECVNPASKVA</sequence>
<dbReference type="Pfam" id="PF00072">
    <property type="entry name" value="Response_reg"/>
    <property type="match status" value="1"/>
</dbReference>
<dbReference type="EMBL" id="UOFL01000012">
    <property type="protein sequence ID" value="VAW71192.1"/>
    <property type="molecule type" value="Genomic_DNA"/>
</dbReference>
<dbReference type="PROSITE" id="PS50110">
    <property type="entry name" value="RESPONSE_REGULATORY"/>
    <property type="match status" value="1"/>
</dbReference>
<dbReference type="PANTHER" id="PTHR44591:SF3">
    <property type="entry name" value="RESPONSE REGULATORY DOMAIN-CONTAINING PROTEIN"/>
    <property type="match status" value="1"/>
</dbReference>
<protein>
    <recommendedName>
        <fullName evidence="2">Response regulatory domain-containing protein</fullName>
    </recommendedName>
</protein>
<dbReference type="CDD" id="cd17574">
    <property type="entry name" value="REC_OmpR"/>
    <property type="match status" value="1"/>
</dbReference>
<dbReference type="InterPro" id="IPR001789">
    <property type="entry name" value="Sig_transdc_resp-reg_receiver"/>
</dbReference>
<dbReference type="AlphaFoldDB" id="A0A3B0Y751"/>
<evidence type="ECO:0000313" key="3">
    <source>
        <dbReference type="EMBL" id="VAW71192.1"/>
    </source>
</evidence>
<keyword evidence="1" id="KW-0597">Phosphoprotein</keyword>
<dbReference type="InterPro" id="IPR050595">
    <property type="entry name" value="Bact_response_regulator"/>
</dbReference>
<dbReference type="Gene3D" id="3.40.50.2300">
    <property type="match status" value="1"/>
</dbReference>
<dbReference type="InterPro" id="IPR011006">
    <property type="entry name" value="CheY-like_superfamily"/>
</dbReference>
<reference evidence="3" key="1">
    <citation type="submission" date="2018-06" db="EMBL/GenBank/DDBJ databases">
        <authorList>
            <person name="Zhirakovskaya E."/>
        </authorList>
    </citation>
    <scope>NUCLEOTIDE SEQUENCE</scope>
</reference>